<gene>
    <name evidence="1" type="ORF">HAT86_00005</name>
</gene>
<name>A0A967B995_9RHOB</name>
<keyword evidence="2" id="KW-1185">Reference proteome</keyword>
<dbReference type="RefSeq" id="WP_167192544.1">
    <property type="nucleotide sequence ID" value="NZ_JAAORB010000001.1"/>
</dbReference>
<dbReference type="AlphaFoldDB" id="A0A967B995"/>
<protein>
    <submittedName>
        <fullName evidence="1">Uncharacterized protein</fullName>
    </submittedName>
</protein>
<sequence>MCIPDVHIAGTVCERAEFSPDPKAELRLKVNHPASFDTGFQGVSSNGCVPVDGVSYFGEGVSTCTYVKDVHVSKDRIKFDMRQSFKLSIGIPHVKTWGVEVHLWHHNFDLKN</sequence>
<dbReference type="Proteomes" id="UP000639775">
    <property type="component" value="Unassembled WGS sequence"/>
</dbReference>
<accession>A0A967B995</accession>
<evidence type="ECO:0000313" key="1">
    <source>
        <dbReference type="EMBL" id="NHQ72849.1"/>
    </source>
</evidence>
<reference evidence="1" key="1">
    <citation type="submission" date="2020-03" db="EMBL/GenBank/DDBJ databases">
        <title>Roseovarius gahaiensis sp. nov., isolated from Gahai Saline Lake, China.</title>
        <authorList>
            <person name="Sun X."/>
        </authorList>
    </citation>
    <scope>NUCLEOTIDE SEQUENCE</scope>
    <source>
        <strain evidence="1">GH877</strain>
    </source>
</reference>
<proteinExistence type="predicted"/>
<dbReference type="EMBL" id="JAAORB010000001">
    <property type="protein sequence ID" value="NHQ72849.1"/>
    <property type="molecule type" value="Genomic_DNA"/>
</dbReference>
<organism evidence="1 2">
    <name type="scientific">Roseovarius gahaiensis</name>
    <dbReference type="NCBI Taxonomy" id="2716691"/>
    <lineage>
        <taxon>Bacteria</taxon>
        <taxon>Pseudomonadati</taxon>
        <taxon>Pseudomonadota</taxon>
        <taxon>Alphaproteobacteria</taxon>
        <taxon>Rhodobacterales</taxon>
        <taxon>Roseobacteraceae</taxon>
        <taxon>Roseovarius</taxon>
    </lineage>
</organism>
<comment type="caution">
    <text evidence="1">The sequence shown here is derived from an EMBL/GenBank/DDBJ whole genome shotgun (WGS) entry which is preliminary data.</text>
</comment>
<evidence type="ECO:0000313" key="2">
    <source>
        <dbReference type="Proteomes" id="UP000639775"/>
    </source>
</evidence>